<dbReference type="PROSITE" id="PS00463">
    <property type="entry name" value="ZN2_CY6_FUNGAL_1"/>
    <property type="match status" value="1"/>
</dbReference>
<dbReference type="InterPro" id="IPR001138">
    <property type="entry name" value="Zn2Cys6_DnaBD"/>
</dbReference>
<dbReference type="HOGENOM" id="CLU_515793_0_0_1"/>
<dbReference type="AlphaFoldDB" id="M2PDF3"/>
<reference evidence="3 4" key="1">
    <citation type="journal article" date="2012" name="Proc. Natl. Acad. Sci. U.S.A.">
        <title>Comparative genomics of Ceriporiopsis subvermispora and Phanerochaete chrysosporium provide insight into selective ligninolysis.</title>
        <authorList>
            <person name="Fernandez-Fueyo E."/>
            <person name="Ruiz-Duenas F.J."/>
            <person name="Ferreira P."/>
            <person name="Floudas D."/>
            <person name="Hibbett D.S."/>
            <person name="Canessa P."/>
            <person name="Larrondo L.F."/>
            <person name="James T.Y."/>
            <person name="Seelenfreund D."/>
            <person name="Lobos S."/>
            <person name="Polanco R."/>
            <person name="Tello M."/>
            <person name="Honda Y."/>
            <person name="Watanabe T."/>
            <person name="Watanabe T."/>
            <person name="Ryu J.S."/>
            <person name="Kubicek C.P."/>
            <person name="Schmoll M."/>
            <person name="Gaskell J."/>
            <person name="Hammel K.E."/>
            <person name="St John F.J."/>
            <person name="Vanden Wymelenberg A."/>
            <person name="Sabat G."/>
            <person name="Splinter BonDurant S."/>
            <person name="Syed K."/>
            <person name="Yadav J.S."/>
            <person name="Doddapaneni H."/>
            <person name="Subramanian V."/>
            <person name="Lavin J.L."/>
            <person name="Oguiza J.A."/>
            <person name="Perez G."/>
            <person name="Pisabarro A.G."/>
            <person name="Ramirez L."/>
            <person name="Santoyo F."/>
            <person name="Master E."/>
            <person name="Coutinho P.M."/>
            <person name="Henrissat B."/>
            <person name="Lombard V."/>
            <person name="Magnuson J.K."/>
            <person name="Kuees U."/>
            <person name="Hori C."/>
            <person name="Igarashi K."/>
            <person name="Samejima M."/>
            <person name="Held B.W."/>
            <person name="Barry K.W."/>
            <person name="LaButti K.M."/>
            <person name="Lapidus A."/>
            <person name="Lindquist E.A."/>
            <person name="Lucas S.M."/>
            <person name="Riley R."/>
            <person name="Salamov A.A."/>
            <person name="Hoffmeister D."/>
            <person name="Schwenk D."/>
            <person name="Hadar Y."/>
            <person name="Yarden O."/>
            <person name="de Vries R.P."/>
            <person name="Wiebenga A."/>
            <person name="Stenlid J."/>
            <person name="Eastwood D."/>
            <person name="Grigoriev I.V."/>
            <person name="Berka R.M."/>
            <person name="Blanchette R.A."/>
            <person name="Kersten P."/>
            <person name="Martinez A.T."/>
            <person name="Vicuna R."/>
            <person name="Cullen D."/>
        </authorList>
    </citation>
    <scope>NUCLEOTIDE SEQUENCE [LARGE SCALE GENOMIC DNA]</scope>
    <source>
        <strain evidence="3 4">B</strain>
    </source>
</reference>
<dbReference type="GO" id="GO:0000981">
    <property type="term" value="F:DNA-binding transcription factor activity, RNA polymerase II-specific"/>
    <property type="evidence" value="ECO:0007669"/>
    <property type="project" value="InterPro"/>
</dbReference>
<dbReference type="CDD" id="cd00067">
    <property type="entry name" value="GAL4"/>
    <property type="match status" value="1"/>
</dbReference>
<evidence type="ECO:0000313" key="4">
    <source>
        <dbReference type="Proteomes" id="UP000016930"/>
    </source>
</evidence>
<evidence type="ECO:0000313" key="3">
    <source>
        <dbReference type="EMBL" id="EMD33819.1"/>
    </source>
</evidence>
<sequence>MSFDFELPRVPLAQHIPPNAEGNENLFEMYTTLGIPLALDGQFELSMDFTRTYNTALDHGSPLHQLGIKQVSTPQSETLPEHVDSGVQPGFHGDGSGEQQSLLPTVLFPSFGPIGSPLAFGAATEGIRGTPTTPQGQYAVLPDPQYDAYQAYGAPPPPPAPASILNAEPVAPSIEYYGGAILAYDTEDSFSGSSGIAPFMIDMGTASFVNIAAAQFDQHPFENYPYERLGQLSQPAYMERSYPGQVTMSSYQQPVHVQQDPTFEYPQYPQCAYSDQPLYAEPWMDMPRQDPSAPNGYVHPPVQPGYEHMMQYSSAPADFYPSYSPQVAVPPLMPTTRANIVTVDQQTVQLTAAAMGSVRKRRGDAEGDTEAQPEIKSARHKQPARVQATKQAPSAEAITLATGEYSASPTISDSVSITPSDEVGSTGVGVLHPHEPVPGPSLIDIVKARMGLRFPACAHCHASKKKCDKPSASGSCTTCLLAGVLCVVRDECKGKLVHCRSKLSCTGCREAQVKCSPVIVKGKRIACQ</sequence>
<organism evidence="3 4">
    <name type="scientific">Ceriporiopsis subvermispora (strain B)</name>
    <name type="common">White-rot fungus</name>
    <name type="synonym">Gelatoporia subvermispora</name>
    <dbReference type="NCBI Taxonomy" id="914234"/>
    <lineage>
        <taxon>Eukaryota</taxon>
        <taxon>Fungi</taxon>
        <taxon>Dikarya</taxon>
        <taxon>Basidiomycota</taxon>
        <taxon>Agaricomycotina</taxon>
        <taxon>Agaricomycetes</taxon>
        <taxon>Polyporales</taxon>
        <taxon>Gelatoporiaceae</taxon>
        <taxon>Gelatoporia</taxon>
    </lineage>
</organism>
<accession>M2PDF3</accession>
<dbReference type="InterPro" id="IPR036864">
    <property type="entry name" value="Zn2-C6_fun-type_DNA-bd_sf"/>
</dbReference>
<proteinExistence type="predicted"/>
<dbReference type="Proteomes" id="UP000016930">
    <property type="component" value="Unassembled WGS sequence"/>
</dbReference>
<feature type="region of interest" description="Disordered" evidence="1">
    <location>
        <begin position="357"/>
        <end position="393"/>
    </location>
</feature>
<dbReference type="SMART" id="SM00066">
    <property type="entry name" value="GAL4"/>
    <property type="match status" value="1"/>
</dbReference>
<dbReference type="SUPFAM" id="SSF57701">
    <property type="entry name" value="Zn2/Cys6 DNA-binding domain"/>
    <property type="match status" value="1"/>
</dbReference>
<name>M2PDF3_CERS8</name>
<keyword evidence="4" id="KW-1185">Reference proteome</keyword>
<gene>
    <name evidence="3" type="ORF">CERSUDRAFT_98366</name>
</gene>
<dbReference type="GO" id="GO:0008270">
    <property type="term" value="F:zinc ion binding"/>
    <property type="evidence" value="ECO:0007669"/>
    <property type="project" value="InterPro"/>
</dbReference>
<evidence type="ECO:0000259" key="2">
    <source>
        <dbReference type="PROSITE" id="PS00463"/>
    </source>
</evidence>
<dbReference type="EMBL" id="KB445805">
    <property type="protein sequence ID" value="EMD33819.1"/>
    <property type="molecule type" value="Genomic_DNA"/>
</dbReference>
<protein>
    <recommendedName>
        <fullName evidence="2">Zn(2)-C6 fungal-type domain-containing protein</fullName>
    </recommendedName>
</protein>
<evidence type="ECO:0000256" key="1">
    <source>
        <dbReference type="SAM" id="MobiDB-lite"/>
    </source>
</evidence>
<feature type="domain" description="Zn(2)-C6 fungal-type" evidence="2">
    <location>
        <begin position="456"/>
        <end position="486"/>
    </location>
</feature>